<organism evidence="1 2">
    <name type="scientific">Paraburkholderia solisilvae</name>
    <dbReference type="NCBI Taxonomy" id="624376"/>
    <lineage>
        <taxon>Bacteria</taxon>
        <taxon>Pseudomonadati</taxon>
        <taxon>Pseudomonadota</taxon>
        <taxon>Betaproteobacteria</taxon>
        <taxon>Burkholderiales</taxon>
        <taxon>Burkholderiaceae</taxon>
        <taxon>Paraburkholderia</taxon>
    </lineage>
</organism>
<dbReference type="Proteomes" id="UP000494329">
    <property type="component" value="Unassembled WGS sequence"/>
</dbReference>
<keyword evidence="2" id="KW-1185">Reference proteome</keyword>
<dbReference type="EMBL" id="CADIKF010000023">
    <property type="protein sequence ID" value="CAB3759685.1"/>
    <property type="molecule type" value="Genomic_DNA"/>
</dbReference>
<sequence>MPENTWYRMPMIGRLIGNRKCDVEMRKDEYGVIARFIPEGDRPVQLEGSFADERTAYGAIIAEAGRYFDGDYPRTPLEDYPHSPLSWTVPR</sequence>
<evidence type="ECO:0000313" key="1">
    <source>
        <dbReference type="EMBL" id="CAB3759685.1"/>
    </source>
</evidence>
<reference evidence="1 2" key="1">
    <citation type="submission" date="2020-04" db="EMBL/GenBank/DDBJ databases">
        <authorList>
            <person name="De Canck E."/>
        </authorList>
    </citation>
    <scope>NUCLEOTIDE SEQUENCE [LARGE SCALE GENOMIC DNA]</scope>
    <source>
        <strain evidence="1 2">LMG 29739</strain>
    </source>
</reference>
<gene>
    <name evidence="1" type="ORF">LMG29739_03217</name>
</gene>
<proteinExistence type="predicted"/>
<accession>A0A6J5E3K4</accession>
<name>A0A6J5E3K4_9BURK</name>
<protein>
    <submittedName>
        <fullName evidence="1">Uncharacterized protein</fullName>
    </submittedName>
</protein>
<dbReference type="AlphaFoldDB" id="A0A6J5E3K4"/>
<evidence type="ECO:0000313" key="2">
    <source>
        <dbReference type="Proteomes" id="UP000494329"/>
    </source>
</evidence>